<dbReference type="NCBIfam" id="NF001861">
    <property type="entry name" value="PRK00596.1"/>
    <property type="match status" value="1"/>
</dbReference>
<dbReference type="GO" id="GO:0003735">
    <property type="term" value="F:structural constituent of ribosome"/>
    <property type="evidence" value="ECO:0007669"/>
    <property type="project" value="InterPro"/>
</dbReference>
<dbReference type="PRINTS" id="PR00971">
    <property type="entry name" value="RIBOSOMALS10"/>
</dbReference>
<evidence type="ECO:0000256" key="2">
    <source>
        <dbReference type="ARBA" id="ARBA00022980"/>
    </source>
</evidence>
<comment type="caution">
    <text evidence="7">The sequence shown here is derived from an EMBL/GenBank/DDBJ whole genome shotgun (WGS) entry which is preliminary data.</text>
</comment>
<dbReference type="InterPro" id="IPR027486">
    <property type="entry name" value="Ribosomal_uS10_dom"/>
</dbReference>
<dbReference type="Gene3D" id="3.30.70.600">
    <property type="entry name" value="Ribosomal protein S10 domain"/>
    <property type="match status" value="1"/>
</dbReference>
<dbReference type="AlphaFoldDB" id="A0A2H0U8F4"/>
<organism evidence="7 8">
    <name type="scientific">Candidatus Kaiserbacteria bacterium CG10_big_fil_rev_8_21_14_0_10_59_10</name>
    <dbReference type="NCBI Taxonomy" id="1974612"/>
    <lineage>
        <taxon>Bacteria</taxon>
        <taxon>Candidatus Kaiseribacteriota</taxon>
    </lineage>
</organism>
<evidence type="ECO:0000313" key="8">
    <source>
        <dbReference type="Proteomes" id="UP000231379"/>
    </source>
</evidence>
<dbReference type="InterPro" id="IPR036838">
    <property type="entry name" value="Ribosomal_uS10_dom_sf"/>
</dbReference>
<dbReference type="GO" id="GO:1990904">
    <property type="term" value="C:ribonucleoprotein complex"/>
    <property type="evidence" value="ECO:0007669"/>
    <property type="project" value="UniProtKB-KW"/>
</dbReference>
<dbReference type="GO" id="GO:0005840">
    <property type="term" value="C:ribosome"/>
    <property type="evidence" value="ECO:0007669"/>
    <property type="project" value="UniProtKB-KW"/>
</dbReference>
<sequence>MKSAKKRVTAKKTARASGAKKAAPLEVHRLRIRVRAYEHGVLDASVKQIIDTAARYSAKIIGPVPLPIDIKKYTVNRAAFIDKDSREQFEMRIHKRMIDILSPEPKVIEALTNIDLPSGVSIDVKMM</sequence>
<feature type="domain" description="Small ribosomal subunit protein uS10" evidence="6">
    <location>
        <begin position="31"/>
        <end position="125"/>
    </location>
</feature>
<evidence type="ECO:0000259" key="6">
    <source>
        <dbReference type="SMART" id="SM01403"/>
    </source>
</evidence>
<evidence type="ECO:0000313" key="7">
    <source>
        <dbReference type="EMBL" id="PIR82689.1"/>
    </source>
</evidence>
<dbReference type="NCBIfam" id="TIGR01049">
    <property type="entry name" value="rpsJ_bact"/>
    <property type="match status" value="1"/>
</dbReference>
<evidence type="ECO:0000256" key="5">
    <source>
        <dbReference type="SAM" id="MobiDB-lite"/>
    </source>
</evidence>
<dbReference type="InterPro" id="IPR001848">
    <property type="entry name" value="Ribosomal_uS10"/>
</dbReference>
<name>A0A2H0U8F4_9BACT</name>
<accession>A0A2H0U8F4</accession>
<keyword evidence="3 4" id="KW-0687">Ribonucleoprotein</keyword>
<evidence type="ECO:0000256" key="1">
    <source>
        <dbReference type="ARBA" id="ARBA00007102"/>
    </source>
</evidence>
<keyword evidence="2 4" id="KW-0689">Ribosomal protein</keyword>
<proteinExistence type="inferred from homology"/>
<dbReference type="SMART" id="SM01403">
    <property type="entry name" value="Ribosomal_S10"/>
    <property type="match status" value="1"/>
</dbReference>
<dbReference type="SUPFAM" id="SSF54999">
    <property type="entry name" value="Ribosomal protein S10"/>
    <property type="match status" value="1"/>
</dbReference>
<comment type="subunit">
    <text evidence="4">Part of the 30S ribosomal subunit.</text>
</comment>
<evidence type="ECO:0000256" key="4">
    <source>
        <dbReference type="HAMAP-Rule" id="MF_00508"/>
    </source>
</evidence>
<evidence type="ECO:0000256" key="3">
    <source>
        <dbReference type="ARBA" id="ARBA00023274"/>
    </source>
</evidence>
<dbReference type="FunFam" id="3.30.70.600:FF:000003">
    <property type="entry name" value="30S ribosomal protein S10"/>
    <property type="match status" value="1"/>
</dbReference>
<feature type="region of interest" description="Disordered" evidence="5">
    <location>
        <begin position="1"/>
        <end position="20"/>
    </location>
</feature>
<dbReference type="HAMAP" id="MF_00508">
    <property type="entry name" value="Ribosomal_uS10"/>
    <property type="match status" value="1"/>
</dbReference>
<protein>
    <recommendedName>
        <fullName evidence="4">Small ribosomal subunit protein uS10</fullName>
    </recommendedName>
</protein>
<reference evidence="8" key="1">
    <citation type="submission" date="2017-09" db="EMBL/GenBank/DDBJ databases">
        <title>Depth-based differentiation of microbial function through sediment-hosted aquifers and enrichment of novel symbionts in the deep terrestrial subsurface.</title>
        <authorList>
            <person name="Probst A.J."/>
            <person name="Ladd B."/>
            <person name="Jarett J.K."/>
            <person name="Geller-Mcgrath D.E."/>
            <person name="Sieber C.M.K."/>
            <person name="Emerson J.B."/>
            <person name="Anantharaman K."/>
            <person name="Thomas B.C."/>
            <person name="Malmstrom R."/>
            <person name="Stieglmeier M."/>
            <person name="Klingl A."/>
            <person name="Woyke T."/>
            <person name="Ryan C.M."/>
            <person name="Banfield J.F."/>
        </authorList>
    </citation>
    <scope>NUCLEOTIDE SEQUENCE [LARGE SCALE GENOMIC DNA]</scope>
</reference>
<dbReference type="Pfam" id="PF00338">
    <property type="entry name" value="Ribosomal_S10"/>
    <property type="match status" value="1"/>
</dbReference>
<dbReference type="Proteomes" id="UP000231379">
    <property type="component" value="Unassembled WGS sequence"/>
</dbReference>
<dbReference type="EMBL" id="PFBM01000008">
    <property type="protein sequence ID" value="PIR82689.1"/>
    <property type="molecule type" value="Genomic_DNA"/>
</dbReference>
<comment type="function">
    <text evidence="4">Involved in the binding of tRNA to the ribosomes.</text>
</comment>
<feature type="compositionally biased region" description="Basic residues" evidence="5">
    <location>
        <begin position="1"/>
        <end position="14"/>
    </location>
</feature>
<dbReference type="GO" id="GO:0006412">
    <property type="term" value="P:translation"/>
    <property type="evidence" value="ECO:0007669"/>
    <property type="project" value="UniProtKB-UniRule"/>
</dbReference>
<dbReference type="PANTHER" id="PTHR11700">
    <property type="entry name" value="30S RIBOSOMAL PROTEIN S10 FAMILY MEMBER"/>
    <property type="match status" value="1"/>
</dbReference>
<dbReference type="GO" id="GO:0000049">
    <property type="term" value="F:tRNA binding"/>
    <property type="evidence" value="ECO:0007669"/>
    <property type="project" value="UniProtKB-UniRule"/>
</dbReference>
<comment type="similarity">
    <text evidence="1 4">Belongs to the universal ribosomal protein uS10 family.</text>
</comment>
<gene>
    <name evidence="4" type="primary">rpsJ</name>
    <name evidence="7" type="ORF">COU20_01145</name>
</gene>